<name>A0A0E9MY41_9BACT</name>
<evidence type="ECO:0000313" key="10">
    <source>
        <dbReference type="EMBL" id="GAO42647.1"/>
    </source>
</evidence>
<dbReference type="SUPFAM" id="SSF75005">
    <property type="entry name" value="Arabinanase/levansucrase/invertase"/>
    <property type="match status" value="1"/>
</dbReference>
<dbReference type="RefSeq" id="WP_046368294.1">
    <property type="nucleotide sequence ID" value="NZ_BBWV01000001.1"/>
</dbReference>
<keyword evidence="2" id="KW-0858">Xylan degradation</keyword>
<protein>
    <submittedName>
        <fullName evidence="10">Beta-xylosidase/alpha-N-arabinofuranosidase</fullName>
    </submittedName>
</protein>
<evidence type="ECO:0000256" key="5">
    <source>
        <dbReference type="ARBA" id="ARBA00023295"/>
    </source>
</evidence>
<dbReference type="GO" id="GO:0045493">
    <property type="term" value="P:xylan catabolic process"/>
    <property type="evidence" value="ECO:0007669"/>
    <property type="project" value="UniProtKB-KW"/>
</dbReference>
<dbReference type="InterPro" id="IPR006710">
    <property type="entry name" value="Glyco_hydro_43"/>
</dbReference>
<evidence type="ECO:0000256" key="7">
    <source>
        <dbReference type="RuleBase" id="RU361187"/>
    </source>
</evidence>
<reference evidence="10 11" key="1">
    <citation type="submission" date="2015-04" db="EMBL/GenBank/DDBJ databases">
        <title>Whole genome shotgun sequence of Flavihumibacter petaseus NBRC 106054.</title>
        <authorList>
            <person name="Miyazawa S."/>
            <person name="Hosoyama A."/>
            <person name="Hashimoto M."/>
            <person name="Noguchi M."/>
            <person name="Tsuchikane K."/>
            <person name="Ohji S."/>
            <person name="Yamazoe A."/>
            <person name="Ichikawa N."/>
            <person name="Kimura A."/>
            <person name="Fujita N."/>
        </authorList>
    </citation>
    <scope>NUCLEOTIDE SEQUENCE [LARGE SCALE GENOMIC DNA]</scope>
    <source>
        <strain evidence="10 11">NBRC 106054</strain>
    </source>
</reference>
<evidence type="ECO:0000256" key="3">
    <source>
        <dbReference type="ARBA" id="ARBA00022801"/>
    </source>
</evidence>
<dbReference type="EMBL" id="BBWV01000001">
    <property type="protein sequence ID" value="GAO42647.1"/>
    <property type="molecule type" value="Genomic_DNA"/>
</dbReference>
<keyword evidence="2" id="KW-0624">Polysaccharide degradation</keyword>
<feature type="compositionally biased region" description="Polar residues" evidence="8">
    <location>
        <begin position="31"/>
        <end position="43"/>
    </location>
</feature>
<dbReference type="PANTHER" id="PTHR43772">
    <property type="entry name" value="ENDO-1,4-BETA-XYLANASE"/>
    <property type="match status" value="1"/>
</dbReference>
<proteinExistence type="inferred from homology"/>
<sequence>MMRHLSLLSAFACLYFACGSPSSSDNKETPTQDSSVTETAKQPPQNPPLVSYIFTADPSAHVFNGRVYVYPSHDTATGTPENDNGDHFNMMDYHILSMDSIGGKVTDHGVALSINDVPWAGRQLWAPDAAYANGTYYLYFPVKDKKDVFRIGVATSTQPQGPFKAEQQPIPGSYSIDPCVFTDEDGTSYMYFGGIWGGQLQRWNNNHYDSTAPLRKPDEAAILPRFARLSKNMKQFDGPVKELQLVDEKGKPFLEKNNDKRFFEAAWMHKYQGKYYFSYSTGDTHNICYATSNSPTGPFTYRGIILYPVEGWTNHHSILPVGNQWYIFYHDVQQSGKTHLRNVKVAPLYYNADGSIQPIHAK</sequence>
<accession>A0A0E9MY41</accession>
<dbReference type="STRING" id="1220578.FPE01S_01_16620"/>
<comment type="similarity">
    <text evidence="1 7">Belongs to the glycosyl hydrolase 43 family.</text>
</comment>
<dbReference type="GO" id="GO:0004553">
    <property type="term" value="F:hydrolase activity, hydrolyzing O-glycosyl compounds"/>
    <property type="evidence" value="ECO:0007669"/>
    <property type="project" value="InterPro"/>
</dbReference>
<feature type="region of interest" description="Disordered" evidence="8">
    <location>
        <begin position="21"/>
        <end position="48"/>
    </location>
</feature>
<dbReference type="AlphaFoldDB" id="A0A0E9MY41"/>
<evidence type="ECO:0000256" key="8">
    <source>
        <dbReference type="SAM" id="MobiDB-lite"/>
    </source>
</evidence>
<gene>
    <name evidence="10" type="ORF">FPE01S_01_16620</name>
</gene>
<evidence type="ECO:0000256" key="2">
    <source>
        <dbReference type="ARBA" id="ARBA00022651"/>
    </source>
</evidence>
<organism evidence="10 11">
    <name type="scientific">Flavihumibacter petaseus NBRC 106054</name>
    <dbReference type="NCBI Taxonomy" id="1220578"/>
    <lineage>
        <taxon>Bacteria</taxon>
        <taxon>Pseudomonadati</taxon>
        <taxon>Bacteroidota</taxon>
        <taxon>Chitinophagia</taxon>
        <taxon>Chitinophagales</taxon>
        <taxon>Chitinophagaceae</taxon>
        <taxon>Flavihumibacter</taxon>
    </lineage>
</organism>
<evidence type="ECO:0000256" key="1">
    <source>
        <dbReference type="ARBA" id="ARBA00009865"/>
    </source>
</evidence>
<keyword evidence="9" id="KW-0732">Signal</keyword>
<dbReference type="InterPro" id="IPR023296">
    <property type="entry name" value="Glyco_hydro_beta-prop_sf"/>
</dbReference>
<dbReference type="InterPro" id="IPR052176">
    <property type="entry name" value="Glycosyl_Hydrlase_43_Enz"/>
</dbReference>
<evidence type="ECO:0000256" key="9">
    <source>
        <dbReference type="SAM" id="SignalP"/>
    </source>
</evidence>
<keyword evidence="5 7" id="KW-0326">Glycosidase</keyword>
<dbReference type="Pfam" id="PF04616">
    <property type="entry name" value="Glyco_hydro_43"/>
    <property type="match status" value="1"/>
</dbReference>
<keyword evidence="3 7" id="KW-0378">Hydrolase</keyword>
<feature type="signal peptide" evidence="9">
    <location>
        <begin position="1"/>
        <end position="24"/>
    </location>
</feature>
<evidence type="ECO:0000313" key="11">
    <source>
        <dbReference type="Proteomes" id="UP000033121"/>
    </source>
</evidence>
<keyword evidence="11" id="KW-1185">Reference proteome</keyword>
<dbReference type="Proteomes" id="UP000033121">
    <property type="component" value="Unassembled WGS sequence"/>
</dbReference>
<dbReference type="PANTHER" id="PTHR43772:SF2">
    <property type="entry name" value="PUTATIVE (AFU_ORTHOLOGUE AFUA_2G04480)-RELATED"/>
    <property type="match status" value="1"/>
</dbReference>
<comment type="caution">
    <text evidence="10">The sequence shown here is derived from an EMBL/GenBank/DDBJ whole genome shotgun (WGS) entry which is preliminary data.</text>
</comment>
<evidence type="ECO:0000256" key="6">
    <source>
        <dbReference type="PIRSR" id="PIRSR606710-2"/>
    </source>
</evidence>
<dbReference type="OrthoDB" id="3308423at2"/>
<feature type="site" description="Important for catalytic activity, responsible for pKa modulation of the active site Glu and correct orientation of both the proton donor and substrate" evidence="6">
    <location>
        <position position="177"/>
    </location>
</feature>
<dbReference type="CDD" id="cd18619">
    <property type="entry name" value="GH43_CoXyl43_like"/>
    <property type="match status" value="1"/>
</dbReference>
<feature type="chain" id="PRO_5002429652" evidence="9">
    <location>
        <begin position="25"/>
        <end position="362"/>
    </location>
</feature>
<dbReference type="Gene3D" id="2.115.10.20">
    <property type="entry name" value="Glycosyl hydrolase domain, family 43"/>
    <property type="match status" value="1"/>
</dbReference>
<evidence type="ECO:0000256" key="4">
    <source>
        <dbReference type="ARBA" id="ARBA00023277"/>
    </source>
</evidence>
<keyword evidence="4" id="KW-0119">Carbohydrate metabolism</keyword>